<evidence type="ECO:0000313" key="1">
    <source>
        <dbReference type="EMBL" id="SVA78959.1"/>
    </source>
</evidence>
<evidence type="ECO:0008006" key="2">
    <source>
        <dbReference type="Google" id="ProtNLM"/>
    </source>
</evidence>
<accession>A0A381YPR3</accession>
<sequence length="226" mass="25990">MSSIIILLIFSDLLYGQTKKEQIVIDFLDARYAGNADSAKMYLDPNFVYNHVPYVGLGLSTYMDNGHLKISSVSPFGPARSLISEDDIILEVNGIKASEENVRSGMLNFLGAENDTINIVLESSLNQFNSIDLTLAQNQFKQGVDSFINDIRNYNDRWYEYDIELLDYFSKKKNVVLYYHWEGVLTEGGPTYHWRAMEIIKMNPKGRKIVSIDAIWSEKQFRDQFK</sequence>
<reference evidence="1" key="1">
    <citation type="submission" date="2018-05" db="EMBL/GenBank/DDBJ databases">
        <authorList>
            <person name="Lanie J.A."/>
            <person name="Ng W.-L."/>
            <person name="Kazmierczak K.M."/>
            <person name="Andrzejewski T.M."/>
            <person name="Davidsen T.M."/>
            <person name="Wayne K.J."/>
            <person name="Tettelin H."/>
            <person name="Glass J.I."/>
            <person name="Rusch D."/>
            <person name="Podicherti R."/>
            <person name="Tsui H.-C.T."/>
            <person name="Winkler M.E."/>
        </authorList>
    </citation>
    <scope>NUCLEOTIDE SEQUENCE</scope>
</reference>
<dbReference type="EMBL" id="UINC01018735">
    <property type="protein sequence ID" value="SVA78959.1"/>
    <property type="molecule type" value="Genomic_DNA"/>
</dbReference>
<name>A0A381YPR3_9ZZZZ</name>
<organism evidence="1">
    <name type="scientific">marine metagenome</name>
    <dbReference type="NCBI Taxonomy" id="408172"/>
    <lineage>
        <taxon>unclassified sequences</taxon>
        <taxon>metagenomes</taxon>
        <taxon>ecological metagenomes</taxon>
    </lineage>
</organism>
<dbReference type="SUPFAM" id="SSF50156">
    <property type="entry name" value="PDZ domain-like"/>
    <property type="match status" value="1"/>
</dbReference>
<protein>
    <recommendedName>
        <fullName evidence="2">PDZ domain-containing protein</fullName>
    </recommendedName>
</protein>
<proteinExistence type="predicted"/>
<dbReference type="AlphaFoldDB" id="A0A381YPR3"/>
<dbReference type="InterPro" id="IPR036034">
    <property type="entry name" value="PDZ_sf"/>
</dbReference>
<gene>
    <name evidence="1" type="ORF">METZ01_LOCUS131813</name>
</gene>